<proteinExistence type="predicted"/>
<sequence>MFREHSSTEAAKNNPIKDPCAAARSAIRRQATIRRPRYSSSSALRSATLRPPFPRPLVDEIDRETNGLQRHVRSPAPNSGSGDDPFDLTNGLTDSSAREAGQQLLNDVLRHSRPGQRLRIPRNTTVSDLYRRSSPGDDVTNRQDQESSSFTPRFTPAVVHHRTSSPQLRPDVVRLSPFPRPESFGGDVASNIPLLRRVGQRSINEASRASRESVVDGLGDRERSMSPDDDHANDAWETLLTTITPDTTLPSASSSFTSASAAGTNASRNGTSRSSTTFGTLPSSLDSNPGTVQMVLDPYPEFLNPCDYSSSSDSELESDEEVNQNSLFRRYRRRMRQIDMMRRSHNIQQQSTMGNHPPIPTISLAFPDTSADPDLHQMQAILDRLARREDIPDDWWAAAGLSRTIGQRAGSNDESTSNTDGTDGPLRQP</sequence>
<gene>
    <name evidence="1" type="ORF">N8T08_002119</name>
</gene>
<evidence type="ECO:0000313" key="1">
    <source>
        <dbReference type="EMBL" id="KAK1138653.1"/>
    </source>
</evidence>
<accession>A0ACC3AMJ0</accession>
<organism evidence="1 2">
    <name type="scientific">Aspergillus melleus</name>
    <dbReference type="NCBI Taxonomy" id="138277"/>
    <lineage>
        <taxon>Eukaryota</taxon>
        <taxon>Fungi</taxon>
        <taxon>Dikarya</taxon>
        <taxon>Ascomycota</taxon>
        <taxon>Pezizomycotina</taxon>
        <taxon>Eurotiomycetes</taxon>
        <taxon>Eurotiomycetidae</taxon>
        <taxon>Eurotiales</taxon>
        <taxon>Aspergillaceae</taxon>
        <taxon>Aspergillus</taxon>
        <taxon>Aspergillus subgen. Circumdati</taxon>
    </lineage>
</organism>
<keyword evidence="2" id="KW-1185">Reference proteome</keyword>
<evidence type="ECO:0000313" key="2">
    <source>
        <dbReference type="Proteomes" id="UP001177260"/>
    </source>
</evidence>
<reference evidence="1 2" key="1">
    <citation type="journal article" date="2023" name="ACS Omega">
        <title>Identification of the Neoaspergillic Acid Biosynthesis Gene Cluster by Establishing an In Vitro CRISPR-Ribonucleoprotein Genetic System in Aspergillus melleus.</title>
        <authorList>
            <person name="Yuan B."/>
            <person name="Grau M.F."/>
            <person name="Murata R.M."/>
            <person name="Torok T."/>
            <person name="Venkateswaran K."/>
            <person name="Stajich J.E."/>
            <person name="Wang C.C.C."/>
        </authorList>
    </citation>
    <scope>NUCLEOTIDE SEQUENCE [LARGE SCALE GENOMIC DNA]</scope>
    <source>
        <strain evidence="1 2">IMV 1140</strain>
    </source>
</reference>
<dbReference type="EMBL" id="JAOPJF010000136">
    <property type="protein sequence ID" value="KAK1138653.1"/>
    <property type="molecule type" value="Genomic_DNA"/>
</dbReference>
<comment type="caution">
    <text evidence="1">The sequence shown here is derived from an EMBL/GenBank/DDBJ whole genome shotgun (WGS) entry which is preliminary data.</text>
</comment>
<dbReference type="Proteomes" id="UP001177260">
    <property type="component" value="Unassembled WGS sequence"/>
</dbReference>
<protein>
    <submittedName>
        <fullName evidence="1">Uncharacterized protein</fullName>
    </submittedName>
</protein>
<name>A0ACC3AMJ0_9EURO</name>